<sequence>MKPLLDRQLAYLHGKDLTDCSILWINLAQYRPGDTGFENVFVFWLERHTMETKAEPLTILIDMSTASMKNMDFNIFKFMLHALKYYYPSVVHDMVVFESPPMLSASWRVSFFFFNLNIQKKKKQPKA</sequence>
<dbReference type="Proteomes" id="UP000053660">
    <property type="component" value="Unassembled WGS sequence"/>
</dbReference>
<dbReference type="GO" id="GO:0012505">
    <property type="term" value="C:endomembrane system"/>
    <property type="evidence" value="ECO:0007669"/>
    <property type="project" value="TreeGrafter"/>
</dbReference>
<proteinExistence type="predicted"/>
<feature type="domain" description="CRAL-TRIO" evidence="1">
    <location>
        <begin position="8"/>
        <end position="120"/>
    </location>
</feature>
<dbReference type="OrthoDB" id="407959at2759"/>
<dbReference type="InterPro" id="IPR001251">
    <property type="entry name" value="CRAL-TRIO_dom"/>
</dbReference>
<dbReference type="Pfam" id="PF00650">
    <property type="entry name" value="CRAL_TRIO"/>
    <property type="match status" value="1"/>
</dbReference>
<dbReference type="Gene3D" id="3.40.525.10">
    <property type="entry name" value="CRAL-TRIO lipid binding domain"/>
    <property type="match status" value="1"/>
</dbReference>
<dbReference type="EMBL" id="KN553063">
    <property type="protein sequence ID" value="KHJ90391.1"/>
    <property type="molecule type" value="Genomic_DNA"/>
</dbReference>
<name>A0A0B1T2K6_OESDE</name>
<dbReference type="InterPro" id="IPR053012">
    <property type="entry name" value="ER-organelle_contact"/>
</dbReference>
<dbReference type="SUPFAM" id="SSF52087">
    <property type="entry name" value="CRAL/TRIO domain"/>
    <property type="match status" value="1"/>
</dbReference>
<reference evidence="2 3" key="1">
    <citation type="submission" date="2014-03" db="EMBL/GenBank/DDBJ databases">
        <title>Draft genome of the hookworm Oesophagostomum dentatum.</title>
        <authorList>
            <person name="Mitreva M."/>
        </authorList>
    </citation>
    <scope>NUCLEOTIDE SEQUENCE [LARGE SCALE GENOMIC DNA]</scope>
    <source>
        <strain evidence="2 3">OD-Hann</strain>
    </source>
</reference>
<keyword evidence="3" id="KW-1185">Reference proteome</keyword>
<evidence type="ECO:0000313" key="2">
    <source>
        <dbReference type="EMBL" id="KHJ90391.1"/>
    </source>
</evidence>
<dbReference type="InterPro" id="IPR036865">
    <property type="entry name" value="CRAL-TRIO_dom_sf"/>
</dbReference>
<dbReference type="CDD" id="cd00170">
    <property type="entry name" value="SEC14"/>
    <property type="match status" value="1"/>
</dbReference>
<protein>
    <recommendedName>
        <fullName evidence="1">CRAL-TRIO domain-containing protein</fullName>
    </recommendedName>
</protein>
<evidence type="ECO:0000313" key="3">
    <source>
        <dbReference type="Proteomes" id="UP000053660"/>
    </source>
</evidence>
<accession>A0A0B1T2K6</accession>
<dbReference type="GO" id="GO:0140284">
    <property type="term" value="C:endoplasmic reticulum-endosome membrane contact site"/>
    <property type="evidence" value="ECO:0007669"/>
    <property type="project" value="TreeGrafter"/>
</dbReference>
<dbReference type="PANTHER" id="PTHR46384">
    <property type="entry name" value="MOTILE SPERM DOMAIN-CONTAINING PROTEIN 2"/>
    <property type="match status" value="1"/>
</dbReference>
<gene>
    <name evidence="2" type="ORF">OESDEN_09767</name>
</gene>
<dbReference type="PANTHER" id="PTHR46384:SF1">
    <property type="entry name" value="MOTILE SPERM DOMAIN-CONTAINING PROTEIN 2"/>
    <property type="match status" value="1"/>
</dbReference>
<dbReference type="AlphaFoldDB" id="A0A0B1T2K6"/>
<evidence type="ECO:0000259" key="1">
    <source>
        <dbReference type="Pfam" id="PF00650"/>
    </source>
</evidence>
<organism evidence="2 3">
    <name type="scientific">Oesophagostomum dentatum</name>
    <name type="common">Nodular worm</name>
    <dbReference type="NCBI Taxonomy" id="61180"/>
    <lineage>
        <taxon>Eukaryota</taxon>
        <taxon>Metazoa</taxon>
        <taxon>Ecdysozoa</taxon>
        <taxon>Nematoda</taxon>
        <taxon>Chromadorea</taxon>
        <taxon>Rhabditida</taxon>
        <taxon>Rhabditina</taxon>
        <taxon>Rhabditomorpha</taxon>
        <taxon>Strongyloidea</taxon>
        <taxon>Strongylidae</taxon>
        <taxon>Oesophagostomum</taxon>
    </lineage>
</organism>